<feature type="domain" description="Cdc23" evidence="8">
    <location>
        <begin position="6"/>
        <end position="258"/>
    </location>
</feature>
<keyword evidence="4" id="KW-0833">Ubl conjugation pathway</keyword>
<dbReference type="GO" id="GO:0051301">
    <property type="term" value="P:cell division"/>
    <property type="evidence" value="ECO:0007669"/>
    <property type="project" value="UniProtKB-KW"/>
</dbReference>
<dbReference type="GO" id="GO:0031145">
    <property type="term" value="P:anaphase-promoting complex-dependent catabolic process"/>
    <property type="evidence" value="ECO:0007669"/>
    <property type="project" value="TreeGrafter"/>
</dbReference>
<accession>A0A7R9LAT2</accession>
<feature type="repeat" description="TPR" evidence="7">
    <location>
        <begin position="319"/>
        <end position="352"/>
    </location>
</feature>
<keyword evidence="6" id="KW-0131">Cell cycle</keyword>
<keyword evidence="5 7" id="KW-0802">TPR repeat</keyword>
<dbReference type="AlphaFoldDB" id="A0A7R9LAT2"/>
<gene>
    <name evidence="9" type="ORF">ONB1V03_LOCUS1291</name>
</gene>
<dbReference type="PROSITE" id="PS50005">
    <property type="entry name" value="TPR"/>
    <property type="match status" value="2"/>
</dbReference>
<dbReference type="GO" id="GO:0016567">
    <property type="term" value="P:protein ubiquitination"/>
    <property type="evidence" value="ECO:0007669"/>
    <property type="project" value="TreeGrafter"/>
</dbReference>
<dbReference type="GO" id="GO:0005680">
    <property type="term" value="C:anaphase-promoting complex"/>
    <property type="evidence" value="ECO:0007669"/>
    <property type="project" value="InterPro"/>
</dbReference>
<dbReference type="Pfam" id="PF13181">
    <property type="entry name" value="TPR_8"/>
    <property type="match status" value="1"/>
</dbReference>
<dbReference type="Proteomes" id="UP000728032">
    <property type="component" value="Unassembled WGS sequence"/>
</dbReference>
<dbReference type="OrthoDB" id="10262026at2759"/>
<evidence type="ECO:0000256" key="6">
    <source>
        <dbReference type="ARBA" id="ARBA00023306"/>
    </source>
</evidence>
<keyword evidence="10" id="KW-1185">Reference proteome</keyword>
<evidence type="ECO:0000313" key="10">
    <source>
        <dbReference type="Proteomes" id="UP000728032"/>
    </source>
</evidence>
<proteinExistence type="predicted"/>
<evidence type="ECO:0000256" key="7">
    <source>
        <dbReference type="PROSITE-ProRule" id="PRU00339"/>
    </source>
</evidence>
<dbReference type="PANTHER" id="PTHR12558:SF10">
    <property type="entry name" value="CELL DIVISION CYCLE PROTEIN 23 HOMOLOG"/>
    <property type="match status" value="1"/>
</dbReference>
<evidence type="ECO:0000256" key="2">
    <source>
        <dbReference type="ARBA" id="ARBA00022737"/>
    </source>
</evidence>
<feature type="repeat" description="TPR" evidence="7">
    <location>
        <begin position="353"/>
        <end position="386"/>
    </location>
</feature>
<evidence type="ECO:0000259" key="8">
    <source>
        <dbReference type="Pfam" id="PF04049"/>
    </source>
</evidence>
<reference evidence="9" key="1">
    <citation type="submission" date="2020-11" db="EMBL/GenBank/DDBJ databases">
        <authorList>
            <person name="Tran Van P."/>
        </authorList>
    </citation>
    <scope>NUCLEOTIDE SEQUENCE</scope>
</reference>
<keyword evidence="2" id="KW-0677">Repeat</keyword>
<evidence type="ECO:0000256" key="1">
    <source>
        <dbReference type="ARBA" id="ARBA00022618"/>
    </source>
</evidence>
<keyword evidence="1" id="KW-0132">Cell division</keyword>
<dbReference type="EMBL" id="CAJPVJ010000200">
    <property type="protein sequence ID" value="CAG2161687.1"/>
    <property type="molecule type" value="Genomic_DNA"/>
</dbReference>
<evidence type="ECO:0000256" key="3">
    <source>
        <dbReference type="ARBA" id="ARBA00022776"/>
    </source>
</evidence>
<keyword evidence="3" id="KW-0498">Mitosis</keyword>
<name>A0A7R9LAT2_9ACAR</name>
<dbReference type="SMART" id="SM00028">
    <property type="entry name" value="TPR"/>
    <property type="match status" value="7"/>
</dbReference>
<protein>
    <recommendedName>
        <fullName evidence="8">Cdc23 domain-containing protein</fullName>
    </recommendedName>
</protein>
<evidence type="ECO:0000256" key="5">
    <source>
        <dbReference type="ARBA" id="ARBA00022803"/>
    </source>
</evidence>
<organism evidence="9">
    <name type="scientific">Oppiella nova</name>
    <dbReference type="NCBI Taxonomy" id="334625"/>
    <lineage>
        <taxon>Eukaryota</taxon>
        <taxon>Metazoa</taxon>
        <taxon>Ecdysozoa</taxon>
        <taxon>Arthropoda</taxon>
        <taxon>Chelicerata</taxon>
        <taxon>Arachnida</taxon>
        <taxon>Acari</taxon>
        <taxon>Acariformes</taxon>
        <taxon>Sarcoptiformes</taxon>
        <taxon>Oribatida</taxon>
        <taxon>Brachypylina</taxon>
        <taxon>Oppioidea</taxon>
        <taxon>Oppiidae</taxon>
        <taxon>Oppiella</taxon>
    </lineage>
</organism>
<evidence type="ECO:0000256" key="4">
    <source>
        <dbReference type="ARBA" id="ARBA00022786"/>
    </source>
</evidence>
<evidence type="ECO:0000313" key="9">
    <source>
        <dbReference type="EMBL" id="CAD7638230.1"/>
    </source>
</evidence>
<dbReference type="SUPFAM" id="SSF48452">
    <property type="entry name" value="TPR-like"/>
    <property type="match status" value="3"/>
</dbReference>
<dbReference type="EMBL" id="OC915025">
    <property type="protein sequence ID" value="CAD7638230.1"/>
    <property type="molecule type" value="Genomic_DNA"/>
</dbReference>
<sequence>MDLEVMRKDLLECYHKSAIRGLKQSSKWSSELLLSLMKTIEENRLTDDLSADMSDSYNYIFMDDMNHVMTDPKYLLAKSCYDLSEYERTAFFTKDAVVSEIKFLYFYSRYLSAEKKRLDRMAETNCMATDSAIKLFTDLKNELQDLYSSKAADFITDSYLLYVYAIVLLKLELNWEAMEVLSRSIRLDPLNWCSWHQLSLIIDEKSQLNGLQLPDHWFKKLFLGDVYLELQLNEEALTLYTTLQQWFTSCNYLLSQIAIAKHNLRDVDGAIDLFQQIRASDPARLDAMDIYSNLLYVKDMRTELSCLAHSANDIDPFRVETCCCIANFYSLRSQHPKAVVYFSRALQLNPRHLSAWTLMGHEYMEMKNTGAAIQAYRSAIKCNKRDYRAWYGLGQTYDILKMPAYCLYYYSVAHCLRPNDSRMMIATGETLEKLERNHDAIKCYWKAGGLALFKLALLYERLKENEKAALAYSEFIARASTAEAPDRQNTSSDMAHAYKFLANYHLNKGELKLAQMAAQKCIQFSETRDEGKSLLKEIQKKCSQMDL</sequence>
<dbReference type="GO" id="GO:0045842">
    <property type="term" value="P:positive regulation of mitotic metaphase/anaphase transition"/>
    <property type="evidence" value="ECO:0007669"/>
    <property type="project" value="TreeGrafter"/>
</dbReference>
<dbReference type="InterPro" id="IPR011990">
    <property type="entry name" value="TPR-like_helical_dom_sf"/>
</dbReference>
<dbReference type="InterPro" id="IPR007192">
    <property type="entry name" value="APC8"/>
</dbReference>
<dbReference type="InterPro" id="IPR019734">
    <property type="entry name" value="TPR_rpt"/>
</dbReference>
<dbReference type="Gene3D" id="1.25.40.10">
    <property type="entry name" value="Tetratricopeptide repeat domain"/>
    <property type="match status" value="2"/>
</dbReference>
<dbReference type="Pfam" id="PF04049">
    <property type="entry name" value="ANAPC8"/>
    <property type="match status" value="1"/>
</dbReference>
<dbReference type="PANTHER" id="PTHR12558">
    <property type="entry name" value="CELL DIVISION CYCLE 16,23,27"/>
    <property type="match status" value="1"/>
</dbReference>